<reference evidence="5" key="1">
    <citation type="submission" date="2020-06" db="EMBL/GenBank/DDBJ databases">
        <title>Characterization of fructooligosaccharide metabolism and fructooligosaccharide-degrading enzymes in human commensal butyrate producers.</title>
        <authorList>
            <person name="Tanno H."/>
            <person name="Fujii T."/>
            <person name="Hirano K."/>
            <person name="Maeno S."/>
            <person name="Tonozuka T."/>
            <person name="Sakamoto M."/>
            <person name="Ohkuma M."/>
            <person name="Tochio T."/>
            <person name="Endo A."/>
        </authorList>
    </citation>
    <scope>NUCLEOTIDE SEQUENCE</scope>
    <source>
        <strain evidence="5">JCM 17466</strain>
    </source>
</reference>
<dbReference type="Proteomes" id="UP000613208">
    <property type="component" value="Unassembled WGS sequence"/>
</dbReference>
<dbReference type="SMART" id="SM00421">
    <property type="entry name" value="HTH_LUXR"/>
    <property type="match status" value="1"/>
</dbReference>
<dbReference type="InterPro" id="IPR000792">
    <property type="entry name" value="Tscrpt_reg_LuxR_C"/>
</dbReference>
<accession>A0A916Q4J9</accession>
<dbReference type="RefSeq" id="WP_201309969.1">
    <property type="nucleotide sequence ID" value="NZ_BLYI01000009.1"/>
</dbReference>
<dbReference type="InterPro" id="IPR036388">
    <property type="entry name" value="WH-like_DNA-bd_sf"/>
</dbReference>
<protein>
    <recommendedName>
        <fullName evidence="4">HTH luxR-type domain-containing protein</fullName>
    </recommendedName>
</protein>
<dbReference type="Gene3D" id="3.30.450.40">
    <property type="match status" value="1"/>
</dbReference>
<comment type="caution">
    <text evidence="5">The sequence shown here is derived from an EMBL/GenBank/DDBJ whole genome shotgun (WGS) entry which is preliminary data.</text>
</comment>
<evidence type="ECO:0000256" key="2">
    <source>
        <dbReference type="ARBA" id="ARBA00023125"/>
    </source>
</evidence>
<dbReference type="CDD" id="cd06170">
    <property type="entry name" value="LuxR_C_like"/>
    <property type="match status" value="1"/>
</dbReference>
<dbReference type="GO" id="GO:0003677">
    <property type="term" value="F:DNA binding"/>
    <property type="evidence" value="ECO:0007669"/>
    <property type="project" value="UniProtKB-KW"/>
</dbReference>
<dbReference type="GO" id="GO:0006355">
    <property type="term" value="P:regulation of DNA-templated transcription"/>
    <property type="evidence" value="ECO:0007669"/>
    <property type="project" value="InterPro"/>
</dbReference>
<sequence>MLKNNEWMILNAIIYKIYSMDDIDEMRMQIMKQLRYLIDFDSSSFYLAAGRENELERPVGIGYSVEDMKDYINEFKNMDYSKGLMLTGNNISYRESDLLPEEVRVKTQYYKAVYDKQGWHFSLHLNISYQEQFLGVMSFFREKGKKDFEYEDLFVLDVLKEHLALRLYKEQEKAEQRKMTVEECASYYGLSTREQEVLGQLMHDGSSEEIASDLGISVSTLRKHCHHIYRKLGISQRIQLYEMIEE</sequence>
<keyword evidence="6" id="KW-1185">Reference proteome</keyword>
<feature type="domain" description="HTH luxR-type" evidence="4">
    <location>
        <begin position="183"/>
        <end position="246"/>
    </location>
</feature>
<keyword evidence="2" id="KW-0238">DNA-binding</keyword>
<proteinExistence type="predicted"/>
<dbReference type="PROSITE" id="PS50043">
    <property type="entry name" value="HTH_LUXR_2"/>
    <property type="match status" value="1"/>
</dbReference>
<name>A0A916Q4J9_9FIRM</name>
<gene>
    <name evidence="5" type="ORF">ANBU17_05840</name>
</gene>
<evidence type="ECO:0000313" key="5">
    <source>
        <dbReference type="EMBL" id="GFO84237.1"/>
    </source>
</evidence>
<dbReference type="InterPro" id="IPR029016">
    <property type="entry name" value="GAF-like_dom_sf"/>
</dbReference>
<dbReference type="Pfam" id="PF00196">
    <property type="entry name" value="GerE"/>
    <property type="match status" value="1"/>
</dbReference>
<dbReference type="InterPro" id="IPR016032">
    <property type="entry name" value="Sig_transdc_resp-reg_C-effctor"/>
</dbReference>
<organism evidence="5 6">
    <name type="scientific">Anaerostipes butyraticus</name>
    <dbReference type="NCBI Taxonomy" id="645466"/>
    <lineage>
        <taxon>Bacteria</taxon>
        <taxon>Bacillati</taxon>
        <taxon>Bacillota</taxon>
        <taxon>Clostridia</taxon>
        <taxon>Lachnospirales</taxon>
        <taxon>Lachnospiraceae</taxon>
        <taxon>Anaerostipes</taxon>
    </lineage>
</organism>
<evidence type="ECO:0000256" key="3">
    <source>
        <dbReference type="ARBA" id="ARBA00023163"/>
    </source>
</evidence>
<evidence type="ECO:0000259" key="4">
    <source>
        <dbReference type="PROSITE" id="PS50043"/>
    </source>
</evidence>
<keyword evidence="3" id="KW-0804">Transcription</keyword>
<dbReference type="SUPFAM" id="SSF46894">
    <property type="entry name" value="C-terminal effector domain of the bipartite response regulators"/>
    <property type="match status" value="1"/>
</dbReference>
<keyword evidence="1" id="KW-0805">Transcription regulation</keyword>
<dbReference type="PROSITE" id="PS00622">
    <property type="entry name" value="HTH_LUXR_1"/>
    <property type="match status" value="1"/>
</dbReference>
<dbReference type="EMBL" id="BLYI01000009">
    <property type="protein sequence ID" value="GFO84237.1"/>
    <property type="molecule type" value="Genomic_DNA"/>
</dbReference>
<dbReference type="PRINTS" id="PR00038">
    <property type="entry name" value="HTHLUXR"/>
</dbReference>
<evidence type="ECO:0000256" key="1">
    <source>
        <dbReference type="ARBA" id="ARBA00023015"/>
    </source>
</evidence>
<dbReference type="SUPFAM" id="SSF55781">
    <property type="entry name" value="GAF domain-like"/>
    <property type="match status" value="1"/>
</dbReference>
<dbReference type="PANTHER" id="PTHR44688:SF16">
    <property type="entry name" value="DNA-BINDING TRANSCRIPTIONAL ACTIVATOR DEVR_DOSR"/>
    <property type="match status" value="1"/>
</dbReference>
<dbReference type="AlphaFoldDB" id="A0A916Q4J9"/>
<dbReference type="PANTHER" id="PTHR44688">
    <property type="entry name" value="DNA-BINDING TRANSCRIPTIONAL ACTIVATOR DEVR_DOSR"/>
    <property type="match status" value="1"/>
</dbReference>
<evidence type="ECO:0000313" key="6">
    <source>
        <dbReference type="Proteomes" id="UP000613208"/>
    </source>
</evidence>
<dbReference type="Gene3D" id="1.10.10.10">
    <property type="entry name" value="Winged helix-like DNA-binding domain superfamily/Winged helix DNA-binding domain"/>
    <property type="match status" value="1"/>
</dbReference>